<keyword evidence="4 10" id="KW-0444">Lipid biosynthesis</keyword>
<evidence type="ECO:0000256" key="9">
    <source>
        <dbReference type="ARBA" id="ARBA00025542"/>
    </source>
</evidence>
<dbReference type="PANTHER" id="PTHR43159:SF2">
    <property type="entry name" value="ENOYL-[ACYL-CARRIER-PROTEIN] REDUCTASE [NADH], CHLOROPLASTIC"/>
    <property type="match status" value="1"/>
</dbReference>
<evidence type="ECO:0000256" key="4">
    <source>
        <dbReference type="ARBA" id="ARBA00022516"/>
    </source>
</evidence>
<keyword evidence="8 10" id="KW-0275">Fatty acid biosynthesis</keyword>
<dbReference type="Gene3D" id="1.10.8.400">
    <property type="entry name" value="Enoyl acyl carrier protein reductase"/>
    <property type="match status" value="1"/>
</dbReference>
<dbReference type="Proteomes" id="UP001056834">
    <property type="component" value="Chromosome"/>
</dbReference>
<evidence type="ECO:0000256" key="10">
    <source>
        <dbReference type="PIRNR" id="PIRNR000094"/>
    </source>
</evidence>
<proteinExistence type="inferred from homology"/>
<gene>
    <name evidence="11" type="ORF">M9405_02040</name>
</gene>
<keyword evidence="5" id="KW-0276">Fatty acid metabolism</keyword>
<accession>A0ABY4SUB0</accession>
<evidence type="ECO:0000256" key="7">
    <source>
        <dbReference type="ARBA" id="ARBA00023098"/>
    </source>
</evidence>
<evidence type="ECO:0000256" key="8">
    <source>
        <dbReference type="ARBA" id="ARBA00023160"/>
    </source>
</evidence>
<dbReference type="Gene3D" id="3.40.50.720">
    <property type="entry name" value="NAD(P)-binding Rossmann-like Domain"/>
    <property type="match status" value="1"/>
</dbReference>
<comment type="catalytic activity">
    <reaction evidence="10">
        <text>a 2,3-saturated acyl-[ACP] + NAD(+) = a (2E)-enoyl-[ACP] + NADH + H(+)</text>
        <dbReference type="Rhea" id="RHEA:10240"/>
        <dbReference type="Rhea" id="RHEA-COMP:9925"/>
        <dbReference type="Rhea" id="RHEA-COMP:9926"/>
        <dbReference type="ChEBI" id="CHEBI:15378"/>
        <dbReference type="ChEBI" id="CHEBI:57540"/>
        <dbReference type="ChEBI" id="CHEBI:57945"/>
        <dbReference type="ChEBI" id="CHEBI:78784"/>
        <dbReference type="ChEBI" id="CHEBI:78785"/>
        <dbReference type="EC" id="1.3.1.9"/>
    </reaction>
</comment>
<dbReference type="InterPro" id="IPR036291">
    <property type="entry name" value="NAD(P)-bd_dom_sf"/>
</dbReference>
<evidence type="ECO:0000256" key="2">
    <source>
        <dbReference type="ARBA" id="ARBA00005194"/>
    </source>
</evidence>
<evidence type="ECO:0000313" key="11">
    <source>
        <dbReference type="EMBL" id="URJ24922.1"/>
    </source>
</evidence>
<dbReference type="CDD" id="cd05372">
    <property type="entry name" value="ENR_SDR"/>
    <property type="match status" value="1"/>
</dbReference>
<sequence length="261" mass="28852">MGWLSNKRILITGMANSKSIAYGIAKVLHKEGAELAFTYYTEKLKARVQTLSKNFNSDIILPCDVSKETSINRLFIELKKRWLTFDGFIHAIAFVSTDQLTGDYVNNVTREGFITAHEISSYSFVSMAKFCRDMLSDKASLVTLTYLGAMRAIPNYNVMGLAKASLEANTRYMASSMGKDGIRVNAISCGPVRTLASFGIKDFNKMLSYCKNISPIRRNISIEEIGNVAAFLCSDLSSGITGEIIYVDGGVNIVMNVDYSM</sequence>
<dbReference type="InterPro" id="IPR014358">
    <property type="entry name" value="Enoyl-ACP_Rdtase_NADH"/>
</dbReference>
<comment type="similarity">
    <text evidence="3 10">Belongs to the short-chain dehydrogenases/reductases (SDR) family. FabI subfamily.</text>
</comment>
<reference evidence="11" key="1">
    <citation type="submission" date="2022-05" db="EMBL/GenBank/DDBJ databases">
        <title>Impact of host demography and evolutionary history on endosymbiont molecular evolution: a test in carpenter ants (Genus Camponotus) and their Blochmannia endosymbionts.</title>
        <authorList>
            <person name="Manthey J.D."/>
            <person name="Giron J.C."/>
            <person name="Hruska J.P."/>
        </authorList>
    </citation>
    <scope>NUCLEOTIDE SEQUENCE</scope>
    <source>
        <strain evidence="11">C-006</strain>
    </source>
</reference>
<evidence type="ECO:0000256" key="1">
    <source>
        <dbReference type="ARBA" id="ARBA00004746"/>
    </source>
</evidence>
<protein>
    <recommendedName>
        <fullName evidence="10">Enoyl-[acyl-carrier-protein] reductase [NADH]</fullName>
        <ecNumber evidence="10">1.3.1.9</ecNumber>
    </recommendedName>
</protein>
<evidence type="ECO:0000256" key="6">
    <source>
        <dbReference type="ARBA" id="ARBA00023002"/>
    </source>
</evidence>
<dbReference type="PIRSF" id="PIRSF000094">
    <property type="entry name" value="Enoyl-ACP_rdct"/>
    <property type="match status" value="1"/>
</dbReference>
<name>A0ABY4SUB0_9ENTR</name>
<evidence type="ECO:0000256" key="5">
    <source>
        <dbReference type="ARBA" id="ARBA00022832"/>
    </source>
</evidence>
<dbReference type="InterPro" id="IPR002347">
    <property type="entry name" value="SDR_fam"/>
</dbReference>
<keyword evidence="12" id="KW-1185">Reference proteome</keyword>
<organism evidence="11 12">
    <name type="scientific">Candidatus Blochmannia ocreatus</name>
    <name type="common">nom. nud.</name>
    <dbReference type="NCBI Taxonomy" id="251538"/>
    <lineage>
        <taxon>Bacteria</taxon>
        <taxon>Pseudomonadati</taxon>
        <taxon>Pseudomonadota</taxon>
        <taxon>Gammaproteobacteria</taxon>
        <taxon>Enterobacterales</taxon>
        <taxon>Enterobacteriaceae</taxon>
        <taxon>ant endosymbionts</taxon>
        <taxon>Candidatus Blochmanniella</taxon>
    </lineage>
</organism>
<dbReference type="SUPFAM" id="SSF51735">
    <property type="entry name" value="NAD(P)-binding Rossmann-fold domains"/>
    <property type="match status" value="1"/>
</dbReference>
<dbReference type="RefSeq" id="WP_250223053.1">
    <property type="nucleotide sequence ID" value="NZ_CP097762.1"/>
</dbReference>
<keyword evidence="7" id="KW-0443">Lipid metabolism</keyword>
<comment type="pathway">
    <text evidence="2">Lipid metabolism; fatty acid biosynthesis.</text>
</comment>
<dbReference type="EMBL" id="CP097762">
    <property type="protein sequence ID" value="URJ24922.1"/>
    <property type="molecule type" value="Genomic_DNA"/>
</dbReference>
<dbReference type="EC" id="1.3.1.9" evidence="10"/>
<keyword evidence="10" id="KW-0520">NAD</keyword>
<evidence type="ECO:0000256" key="3">
    <source>
        <dbReference type="ARBA" id="ARBA00009233"/>
    </source>
</evidence>
<comment type="function">
    <text evidence="9">Catalyzes the reduction of a carbon-carbon double bond in an enoyl moiety that is covalently linked to an acyl carrier protein (ACP). Involved in the elongation cycle of fatty acid which are used in the lipid metabolism and in the biotin biosynthesis.</text>
</comment>
<dbReference type="PANTHER" id="PTHR43159">
    <property type="entry name" value="ENOYL-[ACYL-CARRIER-PROTEIN] REDUCTASE"/>
    <property type="match status" value="1"/>
</dbReference>
<keyword evidence="6 10" id="KW-0560">Oxidoreductase</keyword>
<dbReference type="Pfam" id="PF13561">
    <property type="entry name" value="adh_short_C2"/>
    <property type="match status" value="1"/>
</dbReference>
<comment type="pathway">
    <text evidence="1">Cofactor biosynthesis; biotin biosynthesis.</text>
</comment>
<dbReference type="PRINTS" id="PR00081">
    <property type="entry name" value="GDHRDH"/>
</dbReference>
<evidence type="ECO:0000313" key="12">
    <source>
        <dbReference type="Proteomes" id="UP001056834"/>
    </source>
</evidence>